<evidence type="ECO:0000256" key="3">
    <source>
        <dbReference type="ARBA" id="ARBA00023082"/>
    </source>
</evidence>
<feature type="compositionally biased region" description="Basic and acidic residues" evidence="5">
    <location>
        <begin position="202"/>
        <end position="212"/>
    </location>
</feature>
<keyword evidence="7" id="KW-0238">DNA-binding</keyword>
<evidence type="ECO:0000313" key="8">
    <source>
        <dbReference type="Proteomes" id="UP000555564"/>
    </source>
</evidence>
<organism evidence="7 8">
    <name type="scientific">Sphaerisporangium rubeum</name>
    <dbReference type="NCBI Taxonomy" id="321317"/>
    <lineage>
        <taxon>Bacteria</taxon>
        <taxon>Bacillati</taxon>
        <taxon>Actinomycetota</taxon>
        <taxon>Actinomycetes</taxon>
        <taxon>Streptosporangiales</taxon>
        <taxon>Streptosporangiaceae</taxon>
        <taxon>Sphaerisporangium</taxon>
    </lineage>
</organism>
<dbReference type="InterPro" id="IPR036388">
    <property type="entry name" value="WH-like_DNA-bd_sf"/>
</dbReference>
<feature type="region of interest" description="Disordered" evidence="5">
    <location>
        <begin position="596"/>
        <end position="635"/>
    </location>
</feature>
<feature type="compositionally biased region" description="Basic and acidic residues" evidence="5">
    <location>
        <begin position="172"/>
        <end position="193"/>
    </location>
</feature>
<evidence type="ECO:0000256" key="2">
    <source>
        <dbReference type="ARBA" id="ARBA00023015"/>
    </source>
</evidence>
<sequence length="635" mass="64237">MADPELTGVVREALAEMGQREREVLLLAVRHGLTTAEIGVVLGLSSRQAGNRLARAKEQLDVAGAGVILARTGRAHCPDLSALVDSMEGPFPQAVRRRLTRHIAGCEECTEGRGRRVSSERLLDEVPVAFPPLSLRRRVAESCSGVGDDAARAAILGATDRFDKNGFPPVSSDRRMRGDRGGSSRRGRGDRDTAVTVVPGLRDADADTDHVGRQRRGKAGGTPATGMSGLHGGAGTPAHGTRIRRGVDLYVPEGTPAHGVSGRHGGGSEDPSGTPARGMSSRHGVPEGTPAHGVSGRHGVADGTPAAGISGRHGVVDGTPAAGVSGRRGVAAGVDRTGHLYAVGADDFYDPDPGHDEWETEPAGGGHGDEVTAPRGGRRGRRGGDEVGRGDGAGRGGGVSRNGGAGRKKGRRGKSAPVLAAVACVLVATGAMVVAAGQDSATPPTAELRFPSKTPGELRITYPDPTEAVPSASRTAAAERPRATPTPERASAPADSPAARPTVTRSPSRGVPAPAARLVLSCPGVLGENGAGVILISARNAALQWSAAASGGVSVSPGRGVLAVGEKVRLSVVAAEPGKAGAGSVTFSSAAGQAVCPVTWDGQEQPPQSEPPPDPTSPPDPVPSDTPSDDATGAS</sequence>
<feature type="region of interest" description="Disordered" evidence="5">
    <location>
        <begin position="161"/>
        <end position="240"/>
    </location>
</feature>
<gene>
    <name evidence="7" type="ORF">BJ992_004916</name>
</gene>
<keyword evidence="8" id="KW-1185">Reference proteome</keyword>
<feature type="compositionally biased region" description="Gly residues" evidence="5">
    <location>
        <begin position="390"/>
        <end position="405"/>
    </location>
</feature>
<dbReference type="InterPro" id="IPR013324">
    <property type="entry name" value="RNA_pol_sigma_r3/r4-like"/>
</dbReference>
<feature type="compositionally biased region" description="Low complexity" evidence="5">
    <location>
        <begin position="483"/>
        <end position="501"/>
    </location>
</feature>
<dbReference type="Pfam" id="PF08281">
    <property type="entry name" value="Sigma70_r4_2"/>
    <property type="match status" value="1"/>
</dbReference>
<dbReference type="CDD" id="cd06171">
    <property type="entry name" value="Sigma70_r4"/>
    <property type="match status" value="1"/>
</dbReference>
<keyword evidence="2" id="KW-0805">Transcription regulation</keyword>
<dbReference type="GO" id="GO:0003677">
    <property type="term" value="F:DNA binding"/>
    <property type="evidence" value="ECO:0007669"/>
    <property type="project" value="UniProtKB-KW"/>
</dbReference>
<feature type="region of interest" description="Disordered" evidence="5">
    <location>
        <begin position="439"/>
        <end position="511"/>
    </location>
</feature>
<dbReference type="EMBL" id="JACHIU010000001">
    <property type="protein sequence ID" value="MBB6475485.1"/>
    <property type="molecule type" value="Genomic_DNA"/>
</dbReference>
<comment type="similarity">
    <text evidence="1">Belongs to the sigma-70 factor family. ECF subfamily.</text>
</comment>
<dbReference type="GO" id="GO:0006352">
    <property type="term" value="P:DNA-templated transcription initiation"/>
    <property type="evidence" value="ECO:0007669"/>
    <property type="project" value="InterPro"/>
</dbReference>
<comment type="caution">
    <text evidence="7">The sequence shown here is derived from an EMBL/GenBank/DDBJ whole genome shotgun (WGS) entry which is preliminary data.</text>
</comment>
<evidence type="ECO:0000259" key="6">
    <source>
        <dbReference type="Pfam" id="PF08281"/>
    </source>
</evidence>
<evidence type="ECO:0000313" key="7">
    <source>
        <dbReference type="EMBL" id="MBB6475485.1"/>
    </source>
</evidence>
<keyword evidence="4" id="KW-0804">Transcription</keyword>
<dbReference type="InterPro" id="IPR013249">
    <property type="entry name" value="RNA_pol_sigma70_r4_t2"/>
</dbReference>
<evidence type="ECO:0000256" key="5">
    <source>
        <dbReference type="SAM" id="MobiDB-lite"/>
    </source>
</evidence>
<evidence type="ECO:0000256" key="4">
    <source>
        <dbReference type="ARBA" id="ARBA00023163"/>
    </source>
</evidence>
<dbReference type="Gene3D" id="1.10.10.10">
    <property type="entry name" value="Winged helix-like DNA-binding domain superfamily/Winged helix DNA-binding domain"/>
    <property type="match status" value="1"/>
</dbReference>
<name>A0A7X0IHS7_9ACTN</name>
<accession>A0A7X0IHS7</accession>
<dbReference type="GO" id="GO:0016987">
    <property type="term" value="F:sigma factor activity"/>
    <property type="evidence" value="ECO:0007669"/>
    <property type="project" value="UniProtKB-KW"/>
</dbReference>
<reference evidence="7 8" key="1">
    <citation type="submission" date="2020-08" db="EMBL/GenBank/DDBJ databases">
        <title>Sequencing the genomes of 1000 actinobacteria strains.</title>
        <authorList>
            <person name="Klenk H.-P."/>
        </authorList>
    </citation>
    <scope>NUCLEOTIDE SEQUENCE [LARGE SCALE GENOMIC DNA]</scope>
    <source>
        <strain evidence="7 8">DSM 44936</strain>
    </source>
</reference>
<feature type="region of interest" description="Disordered" evidence="5">
    <location>
        <begin position="252"/>
        <end position="326"/>
    </location>
</feature>
<feature type="region of interest" description="Disordered" evidence="5">
    <location>
        <begin position="345"/>
        <end position="414"/>
    </location>
</feature>
<protein>
    <submittedName>
        <fullName evidence="7">DNA-binding CsgD family transcriptional regulator</fullName>
    </submittedName>
</protein>
<dbReference type="AlphaFoldDB" id="A0A7X0IHS7"/>
<feature type="compositionally biased region" description="Pro residues" evidence="5">
    <location>
        <begin position="608"/>
        <end position="624"/>
    </location>
</feature>
<keyword evidence="3" id="KW-0731">Sigma factor</keyword>
<evidence type="ECO:0000256" key="1">
    <source>
        <dbReference type="ARBA" id="ARBA00010641"/>
    </source>
</evidence>
<feature type="domain" description="RNA polymerase sigma factor 70 region 4 type 2" evidence="6">
    <location>
        <begin position="10"/>
        <end position="60"/>
    </location>
</feature>
<proteinExistence type="inferred from homology"/>
<dbReference type="Proteomes" id="UP000555564">
    <property type="component" value="Unassembled WGS sequence"/>
</dbReference>
<dbReference type="SUPFAM" id="SSF88659">
    <property type="entry name" value="Sigma3 and sigma4 domains of RNA polymerase sigma factors"/>
    <property type="match status" value="1"/>
</dbReference>
<feature type="compositionally biased region" description="Low complexity" evidence="5">
    <location>
        <begin position="625"/>
        <end position="635"/>
    </location>
</feature>